<dbReference type="InterPro" id="IPR053175">
    <property type="entry name" value="DHMBA_Reg_Transcription_Factor"/>
</dbReference>
<dbReference type="SMART" id="SM00066">
    <property type="entry name" value="GAL4"/>
    <property type="match status" value="1"/>
</dbReference>
<comment type="caution">
    <text evidence="3">The sequence shown here is derived from an EMBL/GenBank/DDBJ whole genome shotgun (WGS) entry which is preliminary data.</text>
</comment>
<gene>
    <name evidence="3" type="ORF">VTL71DRAFT_5616</name>
</gene>
<keyword evidence="1" id="KW-0539">Nucleus</keyword>
<dbReference type="PANTHER" id="PTHR38791">
    <property type="entry name" value="ZN(II)2CYS6 TRANSCRIPTION FACTOR (EUROFUNG)-RELATED-RELATED"/>
    <property type="match status" value="1"/>
</dbReference>
<dbReference type="InterPro" id="IPR036864">
    <property type="entry name" value="Zn2-C6_fun-type_DNA-bd_sf"/>
</dbReference>
<proteinExistence type="predicted"/>
<feature type="domain" description="Zn(2)-C6 fungal-type" evidence="2">
    <location>
        <begin position="10"/>
        <end position="38"/>
    </location>
</feature>
<dbReference type="SUPFAM" id="SSF57701">
    <property type="entry name" value="Zn2/Cys6 DNA-binding domain"/>
    <property type="match status" value="1"/>
</dbReference>
<sequence>MSRRGKVSRGCGTCRKRKIRCDETLPVCRQCLKAGWDCPKYGDVTERLFQNRTVADFLVGSSPKLASAGESYPVQLDVRKHTLPQHIILPIEDRAIDLFLASHVPRDTVFIRGCFEYLPEFRQNNSRDPGFLASLNVAALAAYGNTVQSSSVQNKARTYLGSAIRHINSALMSPQEAVKDSTVISIMLLATFETITCRDQKSLKDCDMHTKGATAIIELRGHGQLQTRLGMQLFVQMCGDISRGCLQRSVRVPAGVIAARSHAAKLLGNPDIAWQLSDLVIELADFRASVKDGSLSKPEDIQRCGLKIDGRLSALVDGIPTKYKFEVFSSAGPNHLIWEGFYHVYPSFWAAYFWNNVRTCRMLLHQEIHRQAKHFGLDSESQSSFSLNIIRQMSLDICASVPQYSGYLPLLESFPKVLTGSETQSPPKLLPGSSVHAHAVYSLIWPLLIVGYATKSDEHRLWIVERARDIGRTTGIHQAFALADVLEKQERIHVWDD</sequence>
<reference evidence="3 4" key="1">
    <citation type="journal article" date="2024" name="Commun. Biol.">
        <title>Comparative genomic analysis of thermophilic fungi reveals convergent evolutionary adaptations and gene losses.</title>
        <authorList>
            <person name="Steindorff A.S."/>
            <person name="Aguilar-Pontes M.V."/>
            <person name="Robinson A.J."/>
            <person name="Andreopoulos B."/>
            <person name="LaButti K."/>
            <person name="Kuo A."/>
            <person name="Mondo S."/>
            <person name="Riley R."/>
            <person name="Otillar R."/>
            <person name="Haridas S."/>
            <person name="Lipzen A."/>
            <person name="Grimwood J."/>
            <person name="Schmutz J."/>
            <person name="Clum A."/>
            <person name="Reid I.D."/>
            <person name="Moisan M.C."/>
            <person name="Butler G."/>
            <person name="Nguyen T.T.M."/>
            <person name="Dewar K."/>
            <person name="Conant G."/>
            <person name="Drula E."/>
            <person name="Henrissat B."/>
            <person name="Hansel C."/>
            <person name="Singer S."/>
            <person name="Hutchinson M.I."/>
            <person name="de Vries R.P."/>
            <person name="Natvig D.O."/>
            <person name="Powell A.J."/>
            <person name="Tsang A."/>
            <person name="Grigoriev I.V."/>
        </authorList>
    </citation>
    <scope>NUCLEOTIDE SEQUENCE [LARGE SCALE GENOMIC DNA]</scope>
    <source>
        <strain evidence="3 4">CBS 494.80</strain>
    </source>
</reference>
<dbReference type="Gene3D" id="4.10.240.10">
    <property type="entry name" value="Zn(2)-C6 fungal-type DNA-binding domain"/>
    <property type="match status" value="1"/>
</dbReference>
<evidence type="ECO:0000313" key="4">
    <source>
        <dbReference type="Proteomes" id="UP001595075"/>
    </source>
</evidence>
<name>A0ABR4C361_9HELO</name>
<dbReference type="EMBL" id="JAZHXI010000015">
    <property type="protein sequence ID" value="KAL2063811.1"/>
    <property type="molecule type" value="Genomic_DNA"/>
</dbReference>
<protein>
    <recommendedName>
        <fullName evidence="2">Zn(2)-C6 fungal-type domain-containing protein</fullName>
    </recommendedName>
</protein>
<dbReference type="PROSITE" id="PS50048">
    <property type="entry name" value="ZN2_CY6_FUNGAL_2"/>
    <property type="match status" value="1"/>
</dbReference>
<dbReference type="Pfam" id="PF11951">
    <property type="entry name" value="Fungal_trans_2"/>
    <property type="match status" value="1"/>
</dbReference>
<keyword evidence="4" id="KW-1185">Reference proteome</keyword>
<accession>A0ABR4C361</accession>
<evidence type="ECO:0000259" key="2">
    <source>
        <dbReference type="PROSITE" id="PS50048"/>
    </source>
</evidence>
<dbReference type="InterPro" id="IPR001138">
    <property type="entry name" value="Zn2Cys6_DnaBD"/>
</dbReference>
<dbReference type="Pfam" id="PF00172">
    <property type="entry name" value="Zn_clus"/>
    <property type="match status" value="1"/>
</dbReference>
<organism evidence="3 4">
    <name type="scientific">Oculimacula yallundae</name>
    <dbReference type="NCBI Taxonomy" id="86028"/>
    <lineage>
        <taxon>Eukaryota</taxon>
        <taxon>Fungi</taxon>
        <taxon>Dikarya</taxon>
        <taxon>Ascomycota</taxon>
        <taxon>Pezizomycotina</taxon>
        <taxon>Leotiomycetes</taxon>
        <taxon>Helotiales</taxon>
        <taxon>Ploettnerulaceae</taxon>
        <taxon>Oculimacula</taxon>
    </lineage>
</organism>
<dbReference type="Proteomes" id="UP001595075">
    <property type="component" value="Unassembled WGS sequence"/>
</dbReference>
<dbReference type="CDD" id="cd00067">
    <property type="entry name" value="GAL4"/>
    <property type="match status" value="1"/>
</dbReference>
<evidence type="ECO:0000256" key="1">
    <source>
        <dbReference type="ARBA" id="ARBA00023242"/>
    </source>
</evidence>
<dbReference type="InterPro" id="IPR021858">
    <property type="entry name" value="Fun_TF"/>
</dbReference>
<evidence type="ECO:0000313" key="3">
    <source>
        <dbReference type="EMBL" id="KAL2063811.1"/>
    </source>
</evidence>
<dbReference type="PROSITE" id="PS00463">
    <property type="entry name" value="ZN2_CY6_FUNGAL_1"/>
    <property type="match status" value="1"/>
</dbReference>